<name>A0A392QWD6_9FABA</name>
<dbReference type="Proteomes" id="UP000265520">
    <property type="component" value="Unassembled WGS sequence"/>
</dbReference>
<sequence>MDEELSKYFSTADNIQIVSSPISNHLERVRAALMGNEFPTDKAQVATLRTSLFKLAISADIPQPKRNVFYSIALQINNLFYKYRNLKELRFDDASLDIKRLEELQEKKSQFHASYLALERWRGNQF</sequence>
<organism evidence="1 2">
    <name type="scientific">Trifolium medium</name>
    <dbReference type="NCBI Taxonomy" id="97028"/>
    <lineage>
        <taxon>Eukaryota</taxon>
        <taxon>Viridiplantae</taxon>
        <taxon>Streptophyta</taxon>
        <taxon>Embryophyta</taxon>
        <taxon>Tracheophyta</taxon>
        <taxon>Spermatophyta</taxon>
        <taxon>Magnoliopsida</taxon>
        <taxon>eudicotyledons</taxon>
        <taxon>Gunneridae</taxon>
        <taxon>Pentapetalae</taxon>
        <taxon>rosids</taxon>
        <taxon>fabids</taxon>
        <taxon>Fabales</taxon>
        <taxon>Fabaceae</taxon>
        <taxon>Papilionoideae</taxon>
        <taxon>50 kb inversion clade</taxon>
        <taxon>NPAAA clade</taxon>
        <taxon>Hologalegina</taxon>
        <taxon>IRL clade</taxon>
        <taxon>Trifolieae</taxon>
        <taxon>Trifolium</taxon>
    </lineage>
</organism>
<evidence type="ECO:0000313" key="2">
    <source>
        <dbReference type="Proteomes" id="UP000265520"/>
    </source>
</evidence>
<accession>A0A392QWD6</accession>
<dbReference type="EMBL" id="LXQA010164919">
    <property type="protein sequence ID" value="MCI28319.1"/>
    <property type="molecule type" value="Genomic_DNA"/>
</dbReference>
<keyword evidence="2" id="KW-1185">Reference proteome</keyword>
<proteinExistence type="predicted"/>
<protein>
    <submittedName>
        <fullName evidence="1">Uncharacterized protein</fullName>
    </submittedName>
</protein>
<evidence type="ECO:0000313" key="1">
    <source>
        <dbReference type="EMBL" id="MCI28319.1"/>
    </source>
</evidence>
<comment type="caution">
    <text evidence="1">The sequence shown here is derived from an EMBL/GenBank/DDBJ whole genome shotgun (WGS) entry which is preliminary data.</text>
</comment>
<reference evidence="1 2" key="1">
    <citation type="journal article" date="2018" name="Front. Plant Sci.">
        <title>Red Clover (Trifolium pratense) and Zigzag Clover (T. medium) - A Picture of Genomic Similarities and Differences.</title>
        <authorList>
            <person name="Dluhosova J."/>
            <person name="Istvanek J."/>
            <person name="Nedelnik J."/>
            <person name="Repkova J."/>
        </authorList>
    </citation>
    <scope>NUCLEOTIDE SEQUENCE [LARGE SCALE GENOMIC DNA]</scope>
    <source>
        <strain evidence="2">cv. 10/8</strain>
        <tissue evidence="1">Leaf</tissue>
    </source>
</reference>
<dbReference type="AlphaFoldDB" id="A0A392QWD6"/>